<dbReference type="PANTHER" id="PTHR45138">
    <property type="entry name" value="REGULATORY COMPONENTS OF SENSORY TRANSDUCTION SYSTEM"/>
    <property type="match status" value="1"/>
</dbReference>
<dbReference type="InterPro" id="IPR043128">
    <property type="entry name" value="Rev_trsase/Diguanyl_cyclase"/>
</dbReference>
<feature type="domain" description="PAS" evidence="4">
    <location>
        <begin position="9"/>
        <end position="81"/>
    </location>
</feature>
<reference evidence="7" key="1">
    <citation type="submission" date="2020-03" db="EMBL/GenBank/DDBJ databases">
        <authorList>
            <person name="Guo F."/>
        </authorList>
    </citation>
    <scope>NUCLEOTIDE SEQUENCE</scope>
    <source>
        <strain evidence="7">JCM 30134</strain>
    </source>
</reference>
<dbReference type="Pfam" id="PF08447">
    <property type="entry name" value="PAS_3"/>
    <property type="match status" value="1"/>
</dbReference>
<dbReference type="PROSITE" id="PS50113">
    <property type="entry name" value="PAC"/>
    <property type="match status" value="1"/>
</dbReference>
<dbReference type="PROSITE" id="PS50112">
    <property type="entry name" value="PAS"/>
    <property type="match status" value="1"/>
</dbReference>
<evidence type="ECO:0000259" key="4">
    <source>
        <dbReference type="PROSITE" id="PS50112"/>
    </source>
</evidence>
<gene>
    <name evidence="7" type="ORF">G8770_20020</name>
</gene>
<dbReference type="Gene3D" id="3.30.450.20">
    <property type="entry name" value="PAS domain"/>
    <property type="match status" value="1"/>
</dbReference>
<organism evidence="7 8">
    <name type="scientific">Pseudomaricurvus hydrocarbonicus</name>
    <dbReference type="NCBI Taxonomy" id="1470433"/>
    <lineage>
        <taxon>Bacteria</taxon>
        <taxon>Pseudomonadati</taxon>
        <taxon>Pseudomonadota</taxon>
        <taxon>Gammaproteobacteria</taxon>
        <taxon>Cellvibrionales</taxon>
        <taxon>Cellvibrionaceae</taxon>
        <taxon>Pseudomaricurvus</taxon>
    </lineage>
</organism>
<accession>A0A9E5MP17</accession>
<dbReference type="Gene3D" id="3.30.70.270">
    <property type="match status" value="1"/>
</dbReference>
<evidence type="ECO:0000256" key="2">
    <source>
        <dbReference type="ARBA" id="ARBA00012528"/>
    </source>
</evidence>
<evidence type="ECO:0000256" key="3">
    <source>
        <dbReference type="ARBA" id="ARBA00034247"/>
    </source>
</evidence>
<comment type="caution">
    <text evidence="7">The sequence shown here is derived from an EMBL/GenBank/DDBJ whole genome shotgun (WGS) entry which is preliminary data.</text>
</comment>
<dbReference type="FunFam" id="3.30.70.270:FF:000001">
    <property type="entry name" value="Diguanylate cyclase domain protein"/>
    <property type="match status" value="1"/>
</dbReference>
<dbReference type="SMART" id="SM00086">
    <property type="entry name" value="PAC"/>
    <property type="match status" value="1"/>
</dbReference>
<evidence type="ECO:0000313" key="7">
    <source>
        <dbReference type="EMBL" id="NHO67839.1"/>
    </source>
</evidence>
<dbReference type="InterPro" id="IPR029787">
    <property type="entry name" value="Nucleotide_cyclase"/>
</dbReference>
<dbReference type="InterPro" id="IPR013655">
    <property type="entry name" value="PAS_fold_3"/>
</dbReference>
<dbReference type="GO" id="GO:0005886">
    <property type="term" value="C:plasma membrane"/>
    <property type="evidence" value="ECO:0007669"/>
    <property type="project" value="TreeGrafter"/>
</dbReference>
<dbReference type="InterPro" id="IPR001610">
    <property type="entry name" value="PAC"/>
</dbReference>
<dbReference type="InterPro" id="IPR035965">
    <property type="entry name" value="PAS-like_dom_sf"/>
</dbReference>
<evidence type="ECO:0000259" key="6">
    <source>
        <dbReference type="PROSITE" id="PS50887"/>
    </source>
</evidence>
<dbReference type="SUPFAM" id="SSF55073">
    <property type="entry name" value="Nucleotide cyclase"/>
    <property type="match status" value="1"/>
</dbReference>
<evidence type="ECO:0000259" key="5">
    <source>
        <dbReference type="PROSITE" id="PS50113"/>
    </source>
</evidence>
<dbReference type="CDD" id="cd00130">
    <property type="entry name" value="PAS"/>
    <property type="match status" value="1"/>
</dbReference>
<dbReference type="NCBIfam" id="TIGR00229">
    <property type="entry name" value="sensory_box"/>
    <property type="match status" value="1"/>
</dbReference>
<dbReference type="GO" id="GO:0052621">
    <property type="term" value="F:diguanylate cyclase activity"/>
    <property type="evidence" value="ECO:0007669"/>
    <property type="project" value="UniProtKB-EC"/>
</dbReference>
<dbReference type="InterPro" id="IPR000700">
    <property type="entry name" value="PAS-assoc_C"/>
</dbReference>
<keyword evidence="8" id="KW-1185">Reference proteome</keyword>
<dbReference type="SMART" id="SM00267">
    <property type="entry name" value="GGDEF"/>
    <property type="match status" value="1"/>
</dbReference>
<dbReference type="PANTHER" id="PTHR45138:SF9">
    <property type="entry name" value="DIGUANYLATE CYCLASE DGCM-RELATED"/>
    <property type="match status" value="1"/>
</dbReference>
<evidence type="ECO:0000313" key="8">
    <source>
        <dbReference type="Proteomes" id="UP000787472"/>
    </source>
</evidence>
<sequence>MPGSLPKMTDQSLAATLELISDGIWDWNARTNFVYRSPGWYVMLGYDVDELENTVFTWESVIHPDDFDRVMQHFDDHINDKSSEYKVQYRCRTKHGGYLWIEDRGKIVERNADGTVARMIGVHHDCSVEKQQREESEKKNLSLQEIVNTQTRELIEVNRLLAQKIKEVELLATKDSLTSLYNRLHFDQTLKLECARSIRFNEPLSLIAIDVDNLKPINDQFGHAAGDLTLVKIAEIIDANIREIDIPVRWGGDEFMLLLPNTPLDRALVLSEKLQGLIHHLDIHPDTVTSASFGVAQLEKGEEPNQFVSRADCALYRSKKARVKKSTDFD</sequence>
<protein>
    <recommendedName>
        <fullName evidence="2">diguanylate cyclase</fullName>
        <ecNumber evidence="2">2.7.7.65</ecNumber>
    </recommendedName>
</protein>
<dbReference type="CDD" id="cd01949">
    <property type="entry name" value="GGDEF"/>
    <property type="match status" value="1"/>
</dbReference>
<dbReference type="GO" id="GO:1902201">
    <property type="term" value="P:negative regulation of bacterial-type flagellum-dependent cell motility"/>
    <property type="evidence" value="ECO:0007669"/>
    <property type="project" value="TreeGrafter"/>
</dbReference>
<dbReference type="RefSeq" id="WP_167191259.1">
    <property type="nucleotide sequence ID" value="NZ_JAAONZ010000020.1"/>
</dbReference>
<evidence type="ECO:0000256" key="1">
    <source>
        <dbReference type="ARBA" id="ARBA00001946"/>
    </source>
</evidence>
<dbReference type="SMART" id="SM00091">
    <property type="entry name" value="PAS"/>
    <property type="match status" value="1"/>
</dbReference>
<dbReference type="EC" id="2.7.7.65" evidence="2"/>
<dbReference type="Proteomes" id="UP000787472">
    <property type="component" value="Unassembled WGS sequence"/>
</dbReference>
<comment type="cofactor">
    <cofactor evidence="1">
        <name>Mg(2+)</name>
        <dbReference type="ChEBI" id="CHEBI:18420"/>
    </cofactor>
</comment>
<feature type="domain" description="PAC" evidence="5">
    <location>
        <begin position="85"/>
        <end position="138"/>
    </location>
</feature>
<dbReference type="EMBL" id="JAAONZ010000020">
    <property type="protein sequence ID" value="NHO67839.1"/>
    <property type="molecule type" value="Genomic_DNA"/>
</dbReference>
<feature type="domain" description="GGDEF" evidence="6">
    <location>
        <begin position="202"/>
        <end position="330"/>
    </location>
</feature>
<dbReference type="AlphaFoldDB" id="A0A9E5MP17"/>
<dbReference type="InterPro" id="IPR050469">
    <property type="entry name" value="Diguanylate_Cyclase"/>
</dbReference>
<dbReference type="Pfam" id="PF00990">
    <property type="entry name" value="GGDEF"/>
    <property type="match status" value="1"/>
</dbReference>
<comment type="catalytic activity">
    <reaction evidence="3">
        <text>2 GTP = 3',3'-c-di-GMP + 2 diphosphate</text>
        <dbReference type="Rhea" id="RHEA:24898"/>
        <dbReference type="ChEBI" id="CHEBI:33019"/>
        <dbReference type="ChEBI" id="CHEBI:37565"/>
        <dbReference type="ChEBI" id="CHEBI:58805"/>
        <dbReference type="EC" id="2.7.7.65"/>
    </reaction>
</comment>
<dbReference type="GO" id="GO:0043709">
    <property type="term" value="P:cell adhesion involved in single-species biofilm formation"/>
    <property type="evidence" value="ECO:0007669"/>
    <property type="project" value="TreeGrafter"/>
</dbReference>
<dbReference type="SUPFAM" id="SSF55785">
    <property type="entry name" value="PYP-like sensor domain (PAS domain)"/>
    <property type="match status" value="1"/>
</dbReference>
<dbReference type="NCBIfam" id="TIGR00254">
    <property type="entry name" value="GGDEF"/>
    <property type="match status" value="1"/>
</dbReference>
<dbReference type="InterPro" id="IPR000014">
    <property type="entry name" value="PAS"/>
</dbReference>
<dbReference type="InterPro" id="IPR000160">
    <property type="entry name" value="GGDEF_dom"/>
</dbReference>
<proteinExistence type="predicted"/>
<name>A0A9E5MP17_9GAMM</name>
<dbReference type="PROSITE" id="PS50887">
    <property type="entry name" value="GGDEF"/>
    <property type="match status" value="1"/>
</dbReference>